<protein>
    <submittedName>
        <fullName evidence="1">Uncharacterized protein</fullName>
    </submittedName>
</protein>
<accession>A0A6J5N3K7</accession>
<dbReference type="EMBL" id="LR798345">
    <property type="protein sequence ID" value="CAB5225305.1"/>
    <property type="molecule type" value="Genomic_DNA"/>
</dbReference>
<dbReference type="EMBL" id="LR796557">
    <property type="protein sequence ID" value="CAB4151866.1"/>
    <property type="molecule type" value="Genomic_DNA"/>
</dbReference>
<name>A0A6J5N3K7_9CAUD</name>
<reference evidence="1" key="1">
    <citation type="submission" date="2020-04" db="EMBL/GenBank/DDBJ databases">
        <authorList>
            <person name="Chiriac C."/>
            <person name="Salcher M."/>
            <person name="Ghai R."/>
            <person name="Kavagutti S V."/>
        </authorList>
    </citation>
    <scope>NUCLEOTIDE SEQUENCE</scope>
</reference>
<dbReference type="EMBL" id="LR796656">
    <property type="protein sequence ID" value="CAB4157753.1"/>
    <property type="molecule type" value="Genomic_DNA"/>
</dbReference>
<evidence type="ECO:0000313" key="1">
    <source>
        <dbReference type="EMBL" id="CAB4151866.1"/>
    </source>
</evidence>
<organism evidence="1">
    <name type="scientific">uncultured Caudovirales phage</name>
    <dbReference type="NCBI Taxonomy" id="2100421"/>
    <lineage>
        <taxon>Viruses</taxon>
        <taxon>Duplodnaviria</taxon>
        <taxon>Heunggongvirae</taxon>
        <taxon>Uroviricota</taxon>
        <taxon>Caudoviricetes</taxon>
        <taxon>Peduoviridae</taxon>
        <taxon>Maltschvirus</taxon>
        <taxon>Maltschvirus maltsch</taxon>
    </lineage>
</organism>
<gene>
    <name evidence="1" type="ORF">UFOVP590_39</name>
    <name evidence="2" type="ORF">UFOVP685_45</name>
    <name evidence="3" type="ORF">UFOVP750_7</name>
</gene>
<evidence type="ECO:0000313" key="3">
    <source>
        <dbReference type="EMBL" id="CAB5225305.1"/>
    </source>
</evidence>
<evidence type="ECO:0000313" key="2">
    <source>
        <dbReference type="EMBL" id="CAB4157753.1"/>
    </source>
</evidence>
<sequence length="137" mass="15852">MQDSTNEQERFFVDSVKELERVNKQLAKLVLRKEELTEQIISALEHDHEGQKSYEYGVWKIEVKTPFVYSLNKKLYESGSVNLPDDFNPIKESVSYSVDKRLCDKFMTDAPKKVRDALAELIDKKPGKAGITIKERV</sequence>
<proteinExistence type="predicted"/>